<gene>
    <name evidence="1" type="ORF">HV331_25225</name>
</gene>
<proteinExistence type="predicted"/>
<dbReference type="EMBL" id="CP055905">
    <property type="protein sequence ID" value="QMR42834.1"/>
    <property type="molecule type" value="Genomic_DNA"/>
</dbReference>
<dbReference type="Proteomes" id="UP000514462">
    <property type="component" value="Plasmid pRHBSTW-00938_2"/>
</dbReference>
<evidence type="ECO:0000313" key="1">
    <source>
        <dbReference type="EMBL" id="QMR42834.1"/>
    </source>
</evidence>
<sequence length="170" mass="18202">MTNTHDSGVVLHHIATLQAATGSLAARLRDSAGREDASLSEHLPYLREIIVQAMLFGLAYQQHAPQALTEETIAGAGPAQLIQMARLSGETEDDHAARVDDHFASVLACMTGLFGSIAEIISREPGPLRVYAAPLDQIVVNMVMLGAVDLEDTPEDGDEAEHEDEECGDD</sequence>
<evidence type="ECO:0000313" key="2">
    <source>
        <dbReference type="Proteomes" id="UP000514462"/>
    </source>
</evidence>
<geneLocation type="plasmid" evidence="2">
    <name>prhbstw-00938_2</name>
</geneLocation>
<reference evidence="2" key="1">
    <citation type="submission" date="2020-06" db="EMBL/GenBank/DDBJ databases">
        <title>REHAB project genomes.</title>
        <authorList>
            <person name="Shaw L.P."/>
        </authorList>
    </citation>
    <scope>NUCLEOTIDE SEQUENCE [LARGE SCALE GENOMIC DNA]</scope>
    <source>
        <strain evidence="2">RHBSTW-00938</strain>
        <plasmid evidence="2">prhbstw-00938_2</plasmid>
    </source>
</reference>
<keyword evidence="1" id="KW-0614">Plasmid</keyword>
<organism evidence="1 2">
    <name type="scientific">Klebsiella aerogenes</name>
    <name type="common">Enterobacter aerogenes</name>
    <dbReference type="NCBI Taxonomy" id="548"/>
    <lineage>
        <taxon>Bacteria</taxon>
        <taxon>Pseudomonadati</taxon>
        <taxon>Pseudomonadota</taxon>
        <taxon>Gammaproteobacteria</taxon>
        <taxon>Enterobacterales</taxon>
        <taxon>Enterobacteriaceae</taxon>
        <taxon>Klebsiella/Raoultella group</taxon>
        <taxon>Klebsiella</taxon>
    </lineage>
</organism>
<protein>
    <submittedName>
        <fullName evidence="1">Uncharacterized protein</fullName>
    </submittedName>
</protein>
<dbReference type="RefSeq" id="WP_182015609.1">
    <property type="nucleotide sequence ID" value="NZ_CP055905.1"/>
</dbReference>
<dbReference type="AlphaFoldDB" id="A0AAP9R2U9"/>
<accession>A0AAP9R2U9</accession>
<name>A0AAP9R2U9_KLEAE</name>